<dbReference type="Proteomes" id="UP000054937">
    <property type="component" value="Unassembled WGS sequence"/>
</dbReference>
<keyword evidence="3" id="KW-1185">Reference proteome</keyword>
<dbReference type="EMBL" id="LDAU01000104">
    <property type="protein sequence ID" value="KRX05780.1"/>
    <property type="molecule type" value="Genomic_DNA"/>
</dbReference>
<gene>
    <name evidence="2" type="ORF">PPERSA_02312</name>
</gene>
<dbReference type="InParanoid" id="A0A0V0QU51"/>
<feature type="compositionally biased region" description="Basic and acidic residues" evidence="1">
    <location>
        <begin position="93"/>
        <end position="110"/>
    </location>
</feature>
<evidence type="ECO:0000313" key="2">
    <source>
        <dbReference type="EMBL" id="KRX05780.1"/>
    </source>
</evidence>
<sequence>MKDKFYDGVEYQNKKQYALKCYETQTKLFEEFEKLYYENKDKKDNELTPEEKRKKYLSLQEINEKNKESTEDILKELKQRQIQRIQKIYQDKKSRYEKNKRNNNKKREYMSEESYLQDIQEQYRTFVAYKKKEITDLIGARYDPQEVYVANEFIPQKKNSLGNYNQNNESDDENNDQNGNEEDEKLQQYDDENIQDEDNENFPEQKKGQKFNNDKNYGYMILSKSKSGAYSLNFTKGTIRFEKFQRQEEQARGNIRTQKQIFENMQRKFKHKKQKEITEDDENFDDKGSDNEMNGQEPDLKKKTKLN</sequence>
<comment type="caution">
    <text evidence="2">The sequence shown here is derived from an EMBL/GenBank/DDBJ whole genome shotgun (WGS) entry which is preliminary data.</text>
</comment>
<protein>
    <submittedName>
        <fullName evidence="2">Uncharacterized protein</fullName>
    </submittedName>
</protein>
<organism evidence="2 3">
    <name type="scientific">Pseudocohnilembus persalinus</name>
    <name type="common">Ciliate</name>
    <dbReference type="NCBI Taxonomy" id="266149"/>
    <lineage>
        <taxon>Eukaryota</taxon>
        <taxon>Sar</taxon>
        <taxon>Alveolata</taxon>
        <taxon>Ciliophora</taxon>
        <taxon>Intramacronucleata</taxon>
        <taxon>Oligohymenophorea</taxon>
        <taxon>Scuticociliatia</taxon>
        <taxon>Philasterida</taxon>
        <taxon>Pseudocohnilembidae</taxon>
        <taxon>Pseudocohnilembus</taxon>
    </lineage>
</organism>
<evidence type="ECO:0000256" key="1">
    <source>
        <dbReference type="SAM" id="MobiDB-lite"/>
    </source>
</evidence>
<name>A0A0V0QU51_PSEPJ</name>
<feature type="region of interest" description="Disordered" evidence="1">
    <location>
        <begin position="158"/>
        <end position="183"/>
    </location>
</feature>
<feature type="compositionally biased region" description="Acidic residues" evidence="1">
    <location>
        <begin position="169"/>
        <end position="183"/>
    </location>
</feature>
<feature type="region of interest" description="Disordered" evidence="1">
    <location>
        <begin position="266"/>
        <end position="307"/>
    </location>
</feature>
<evidence type="ECO:0000313" key="3">
    <source>
        <dbReference type="Proteomes" id="UP000054937"/>
    </source>
</evidence>
<proteinExistence type="predicted"/>
<reference evidence="2 3" key="1">
    <citation type="journal article" date="2015" name="Sci. Rep.">
        <title>Genome of the facultative scuticociliatosis pathogen Pseudocohnilembus persalinus provides insight into its virulence through horizontal gene transfer.</title>
        <authorList>
            <person name="Xiong J."/>
            <person name="Wang G."/>
            <person name="Cheng J."/>
            <person name="Tian M."/>
            <person name="Pan X."/>
            <person name="Warren A."/>
            <person name="Jiang C."/>
            <person name="Yuan D."/>
            <person name="Miao W."/>
        </authorList>
    </citation>
    <scope>NUCLEOTIDE SEQUENCE [LARGE SCALE GENOMIC DNA]</scope>
    <source>
        <strain evidence="2">36N120E</strain>
    </source>
</reference>
<feature type="region of interest" description="Disordered" evidence="1">
    <location>
        <begin position="93"/>
        <end position="112"/>
    </location>
</feature>
<accession>A0A0V0QU51</accession>
<dbReference type="AlphaFoldDB" id="A0A0V0QU51"/>